<reference evidence="2 3" key="1">
    <citation type="journal article" date="2016" name="Nat. Commun.">
        <title>Ectomycorrhizal ecology is imprinted in the genome of the dominant symbiotic fungus Cenococcum geophilum.</title>
        <authorList>
            <consortium name="DOE Joint Genome Institute"/>
            <person name="Peter M."/>
            <person name="Kohler A."/>
            <person name="Ohm R.A."/>
            <person name="Kuo A."/>
            <person name="Krutzmann J."/>
            <person name="Morin E."/>
            <person name="Arend M."/>
            <person name="Barry K.W."/>
            <person name="Binder M."/>
            <person name="Choi C."/>
            <person name="Clum A."/>
            <person name="Copeland A."/>
            <person name="Grisel N."/>
            <person name="Haridas S."/>
            <person name="Kipfer T."/>
            <person name="LaButti K."/>
            <person name="Lindquist E."/>
            <person name="Lipzen A."/>
            <person name="Maire R."/>
            <person name="Meier B."/>
            <person name="Mihaltcheva S."/>
            <person name="Molinier V."/>
            <person name="Murat C."/>
            <person name="Poggeler S."/>
            <person name="Quandt C.A."/>
            <person name="Sperisen C."/>
            <person name="Tritt A."/>
            <person name="Tisserant E."/>
            <person name="Crous P.W."/>
            <person name="Henrissat B."/>
            <person name="Nehls U."/>
            <person name="Egli S."/>
            <person name="Spatafora J.W."/>
            <person name="Grigoriev I.V."/>
            <person name="Martin F.M."/>
        </authorList>
    </citation>
    <scope>NUCLEOTIDE SEQUENCE [LARGE SCALE GENOMIC DNA]</scope>
    <source>
        <strain evidence="2 3">CBS 459.81</strain>
    </source>
</reference>
<name>A0A8E2JJQ9_9PEZI</name>
<evidence type="ECO:0000313" key="2">
    <source>
        <dbReference type="EMBL" id="OCK85235.1"/>
    </source>
</evidence>
<dbReference type="AlphaFoldDB" id="A0A8E2JJQ9"/>
<dbReference type="SUPFAM" id="SSF49695">
    <property type="entry name" value="gamma-Crystallin-like"/>
    <property type="match status" value="1"/>
</dbReference>
<accession>A0A8E2JJQ9</accession>
<organism evidence="2 3">
    <name type="scientific">Lepidopterella palustris CBS 459.81</name>
    <dbReference type="NCBI Taxonomy" id="1314670"/>
    <lineage>
        <taxon>Eukaryota</taxon>
        <taxon>Fungi</taxon>
        <taxon>Dikarya</taxon>
        <taxon>Ascomycota</taxon>
        <taxon>Pezizomycotina</taxon>
        <taxon>Dothideomycetes</taxon>
        <taxon>Pleosporomycetidae</taxon>
        <taxon>Mytilinidiales</taxon>
        <taxon>Argynnaceae</taxon>
        <taxon>Lepidopterella</taxon>
    </lineage>
</organism>
<gene>
    <name evidence="2" type="ORF">K432DRAFT_400436</name>
</gene>
<dbReference type="InterPro" id="IPR011024">
    <property type="entry name" value="G_crystallin-like"/>
</dbReference>
<keyword evidence="3" id="KW-1185">Reference proteome</keyword>
<feature type="chain" id="PRO_5034081970" evidence="1">
    <location>
        <begin position="22"/>
        <end position="134"/>
    </location>
</feature>
<dbReference type="EMBL" id="KV744822">
    <property type="protein sequence ID" value="OCK85235.1"/>
    <property type="molecule type" value="Genomic_DNA"/>
</dbReference>
<proteinExistence type="predicted"/>
<evidence type="ECO:0000313" key="3">
    <source>
        <dbReference type="Proteomes" id="UP000250266"/>
    </source>
</evidence>
<feature type="signal peptide" evidence="1">
    <location>
        <begin position="1"/>
        <end position="21"/>
    </location>
</feature>
<keyword evidence="1" id="KW-0732">Signal</keyword>
<dbReference type="Proteomes" id="UP000250266">
    <property type="component" value="Unassembled WGS sequence"/>
</dbReference>
<protein>
    <submittedName>
        <fullName evidence="2">Uncharacterized protein</fullName>
    </submittedName>
</protein>
<sequence>MVSFATIFTLIISAFISQASGHPMSSNAENPHVARQNGPPATIYKGINFTGDCAAIPLVTGCINLASLGFDEQVHSLTVKPAYECGFYTYTDCVSQVESDYVLYGWVTVDTLPNRFDGKFRSTMCKVIDPSKDD</sequence>
<evidence type="ECO:0000256" key="1">
    <source>
        <dbReference type="SAM" id="SignalP"/>
    </source>
</evidence>